<reference evidence="2 3" key="1">
    <citation type="submission" date="2020-08" db="EMBL/GenBank/DDBJ databases">
        <title>Genomic Encyclopedia of Type Strains, Phase IV (KMG-V): Genome sequencing to study the core and pangenomes of soil and plant-associated prokaryotes.</title>
        <authorList>
            <person name="Whitman W."/>
        </authorList>
    </citation>
    <scope>NUCLEOTIDE SEQUENCE [LARGE SCALE GENOMIC DNA]</scope>
    <source>
        <strain evidence="2 3">SEMIA 4087</strain>
    </source>
</reference>
<feature type="compositionally biased region" description="Polar residues" evidence="1">
    <location>
        <begin position="1"/>
        <end position="15"/>
    </location>
</feature>
<keyword evidence="3" id="KW-1185">Reference proteome</keyword>
<organism evidence="2 3">
    <name type="scientific">Rhizobium mongolense</name>
    <dbReference type="NCBI Taxonomy" id="57676"/>
    <lineage>
        <taxon>Bacteria</taxon>
        <taxon>Pseudomonadati</taxon>
        <taxon>Pseudomonadota</taxon>
        <taxon>Alphaproteobacteria</taxon>
        <taxon>Hyphomicrobiales</taxon>
        <taxon>Rhizobiaceae</taxon>
        <taxon>Rhizobium/Agrobacterium group</taxon>
        <taxon>Rhizobium</taxon>
    </lineage>
</organism>
<proteinExistence type="predicted"/>
<name>A0ABR6IWY6_9HYPH</name>
<protein>
    <submittedName>
        <fullName evidence="2">Uncharacterized protein</fullName>
    </submittedName>
</protein>
<gene>
    <name evidence="2" type="ORF">GGD56_006333</name>
</gene>
<feature type="region of interest" description="Disordered" evidence="1">
    <location>
        <begin position="1"/>
        <end position="27"/>
    </location>
</feature>
<dbReference type="Proteomes" id="UP000551353">
    <property type="component" value="Unassembled WGS sequence"/>
</dbReference>
<evidence type="ECO:0000313" key="2">
    <source>
        <dbReference type="EMBL" id="MBB4232437.1"/>
    </source>
</evidence>
<accession>A0ABR6IWY6</accession>
<comment type="caution">
    <text evidence="2">The sequence shown here is derived from an EMBL/GenBank/DDBJ whole genome shotgun (WGS) entry which is preliminary data.</text>
</comment>
<dbReference type="EMBL" id="JACIFX010000012">
    <property type="protein sequence ID" value="MBB4232437.1"/>
    <property type="molecule type" value="Genomic_DNA"/>
</dbReference>
<sequence>MNLQIASSLGYPNTKTSSPSTPQRLSSSVSAQIVNRTIIDAENSDFLYRNWLRGMAPWI</sequence>
<evidence type="ECO:0000313" key="3">
    <source>
        <dbReference type="Proteomes" id="UP000551353"/>
    </source>
</evidence>
<feature type="compositionally biased region" description="Low complexity" evidence="1">
    <location>
        <begin position="16"/>
        <end position="27"/>
    </location>
</feature>
<evidence type="ECO:0000256" key="1">
    <source>
        <dbReference type="SAM" id="MobiDB-lite"/>
    </source>
</evidence>